<reference evidence="1 2" key="1">
    <citation type="journal article" date="2007" name="Nature">
        <title>Evolution of genes and genomes on the Drosophila phylogeny.</title>
        <authorList>
            <consortium name="Drosophila 12 Genomes Consortium"/>
            <person name="Clark A.G."/>
            <person name="Eisen M.B."/>
            <person name="Smith D.R."/>
            <person name="Bergman C.M."/>
            <person name="Oliver B."/>
            <person name="Markow T.A."/>
            <person name="Kaufman T.C."/>
            <person name="Kellis M."/>
            <person name="Gelbart W."/>
            <person name="Iyer V.N."/>
            <person name="Pollard D.A."/>
            <person name="Sackton T.B."/>
            <person name="Larracuente A.M."/>
            <person name="Singh N.D."/>
            <person name="Abad J.P."/>
            <person name="Abt D.N."/>
            <person name="Adryan B."/>
            <person name="Aguade M."/>
            <person name="Akashi H."/>
            <person name="Anderson W.W."/>
            <person name="Aquadro C.F."/>
            <person name="Ardell D.H."/>
            <person name="Arguello R."/>
            <person name="Artieri C.G."/>
            <person name="Barbash D.A."/>
            <person name="Barker D."/>
            <person name="Barsanti P."/>
            <person name="Batterham P."/>
            <person name="Batzoglou S."/>
            <person name="Begun D."/>
            <person name="Bhutkar A."/>
            <person name="Blanco E."/>
            <person name="Bosak S.A."/>
            <person name="Bradley R.K."/>
            <person name="Brand A.D."/>
            <person name="Brent M.R."/>
            <person name="Brooks A.N."/>
            <person name="Brown R.H."/>
            <person name="Butlin R.K."/>
            <person name="Caggese C."/>
            <person name="Calvi B.R."/>
            <person name="Bernardo de Carvalho A."/>
            <person name="Caspi A."/>
            <person name="Castrezana S."/>
            <person name="Celniker S.E."/>
            <person name="Chang J.L."/>
            <person name="Chapple C."/>
            <person name="Chatterji S."/>
            <person name="Chinwalla A."/>
            <person name="Civetta A."/>
            <person name="Clifton S.W."/>
            <person name="Comeron J.M."/>
            <person name="Costello J.C."/>
            <person name="Coyne J.A."/>
            <person name="Daub J."/>
            <person name="David R.G."/>
            <person name="Delcher A.L."/>
            <person name="Delehaunty K."/>
            <person name="Do C.B."/>
            <person name="Ebling H."/>
            <person name="Edwards K."/>
            <person name="Eickbush T."/>
            <person name="Evans J.D."/>
            <person name="Filipski A."/>
            <person name="Findeiss S."/>
            <person name="Freyhult E."/>
            <person name="Fulton L."/>
            <person name="Fulton R."/>
            <person name="Garcia A.C."/>
            <person name="Gardiner A."/>
            <person name="Garfield D.A."/>
            <person name="Garvin B.E."/>
            <person name="Gibson G."/>
            <person name="Gilbert D."/>
            <person name="Gnerre S."/>
            <person name="Godfrey J."/>
            <person name="Good R."/>
            <person name="Gotea V."/>
            <person name="Gravely B."/>
            <person name="Greenberg A.J."/>
            <person name="Griffiths-Jones S."/>
            <person name="Gross S."/>
            <person name="Guigo R."/>
            <person name="Gustafson E.A."/>
            <person name="Haerty W."/>
            <person name="Hahn M.W."/>
            <person name="Halligan D.L."/>
            <person name="Halpern A.L."/>
            <person name="Halter G.M."/>
            <person name="Han M.V."/>
            <person name="Heger A."/>
            <person name="Hillier L."/>
            <person name="Hinrichs A.S."/>
            <person name="Holmes I."/>
            <person name="Hoskins R.A."/>
            <person name="Hubisz M.J."/>
            <person name="Hultmark D."/>
            <person name="Huntley M.A."/>
            <person name="Jaffe D.B."/>
            <person name="Jagadeeshan S."/>
            <person name="Jeck W.R."/>
            <person name="Johnson J."/>
            <person name="Jones C.D."/>
            <person name="Jordan W.C."/>
            <person name="Karpen G.H."/>
            <person name="Kataoka E."/>
            <person name="Keightley P.D."/>
            <person name="Kheradpour P."/>
            <person name="Kirkness E.F."/>
            <person name="Koerich L.B."/>
            <person name="Kristiansen K."/>
            <person name="Kudrna D."/>
            <person name="Kulathinal R.J."/>
            <person name="Kumar S."/>
            <person name="Kwok R."/>
            <person name="Lander E."/>
            <person name="Langley C.H."/>
            <person name="Lapoint R."/>
            <person name="Lazzaro B.P."/>
            <person name="Lee S.J."/>
            <person name="Levesque L."/>
            <person name="Li R."/>
            <person name="Lin C.F."/>
            <person name="Lin M.F."/>
            <person name="Lindblad-Toh K."/>
            <person name="Llopart A."/>
            <person name="Long M."/>
            <person name="Low L."/>
            <person name="Lozovsky E."/>
            <person name="Lu J."/>
            <person name="Luo M."/>
            <person name="Machado C.A."/>
            <person name="Makalowski W."/>
            <person name="Marzo M."/>
            <person name="Matsuda M."/>
            <person name="Matzkin L."/>
            <person name="McAllister B."/>
            <person name="McBride C.S."/>
            <person name="McKernan B."/>
            <person name="McKernan K."/>
            <person name="Mendez-Lago M."/>
            <person name="Minx P."/>
            <person name="Mollenhauer M.U."/>
            <person name="Montooth K."/>
            <person name="Mount S.M."/>
            <person name="Mu X."/>
            <person name="Myers E."/>
            <person name="Negre B."/>
            <person name="Newfeld S."/>
            <person name="Nielsen R."/>
            <person name="Noor M.A."/>
            <person name="O'Grady P."/>
            <person name="Pachter L."/>
            <person name="Papaceit M."/>
            <person name="Parisi M.J."/>
            <person name="Parisi M."/>
            <person name="Parts L."/>
            <person name="Pedersen J.S."/>
            <person name="Pesole G."/>
            <person name="Phillippy A.M."/>
            <person name="Ponting C.P."/>
            <person name="Pop M."/>
            <person name="Porcelli D."/>
            <person name="Powell J.R."/>
            <person name="Prohaska S."/>
            <person name="Pruitt K."/>
            <person name="Puig M."/>
            <person name="Quesneville H."/>
            <person name="Ram K.R."/>
            <person name="Rand D."/>
            <person name="Rasmussen M.D."/>
            <person name="Reed L.K."/>
            <person name="Reenan R."/>
            <person name="Reily A."/>
            <person name="Remington K.A."/>
            <person name="Rieger T.T."/>
            <person name="Ritchie M.G."/>
            <person name="Robin C."/>
            <person name="Rogers Y.H."/>
            <person name="Rohde C."/>
            <person name="Rozas J."/>
            <person name="Rubenfield M.J."/>
            <person name="Ruiz A."/>
            <person name="Russo S."/>
            <person name="Salzberg S.L."/>
            <person name="Sanchez-Gracia A."/>
            <person name="Saranga D.J."/>
            <person name="Sato H."/>
            <person name="Schaeffer S.W."/>
            <person name="Schatz M.C."/>
            <person name="Schlenke T."/>
            <person name="Schwartz R."/>
            <person name="Segarra C."/>
            <person name="Singh R.S."/>
            <person name="Sirot L."/>
            <person name="Sirota M."/>
            <person name="Sisneros N.B."/>
            <person name="Smith C.D."/>
            <person name="Smith T.F."/>
            <person name="Spieth J."/>
            <person name="Stage D.E."/>
            <person name="Stark A."/>
            <person name="Stephan W."/>
            <person name="Strausberg R.L."/>
            <person name="Strempel S."/>
            <person name="Sturgill D."/>
            <person name="Sutton G."/>
            <person name="Sutton G.G."/>
            <person name="Tao W."/>
            <person name="Teichmann S."/>
            <person name="Tobari Y.N."/>
            <person name="Tomimura Y."/>
            <person name="Tsolas J.M."/>
            <person name="Valente V.L."/>
            <person name="Venter E."/>
            <person name="Venter J.C."/>
            <person name="Vicario S."/>
            <person name="Vieira F.G."/>
            <person name="Vilella A.J."/>
            <person name="Villasante A."/>
            <person name="Walenz B."/>
            <person name="Wang J."/>
            <person name="Wasserman M."/>
            <person name="Watts T."/>
            <person name="Wilson D."/>
            <person name="Wilson R.K."/>
            <person name="Wing R.A."/>
            <person name="Wolfner M.F."/>
            <person name="Wong A."/>
            <person name="Wong G.K."/>
            <person name="Wu C.I."/>
            <person name="Wu G."/>
            <person name="Yamamoto D."/>
            <person name="Yang H.P."/>
            <person name="Yang S.P."/>
            <person name="Yorke J.A."/>
            <person name="Yoshida K."/>
            <person name="Zdobnov E."/>
            <person name="Zhang P."/>
            <person name="Zhang Y."/>
            <person name="Zimin A.V."/>
            <person name="Baldwin J."/>
            <person name="Abdouelleil A."/>
            <person name="Abdulkadir J."/>
            <person name="Abebe A."/>
            <person name="Abera B."/>
            <person name="Abreu J."/>
            <person name="Acer S.C."/>
            <person name="Aftuck L."/>
            <person name="Alexander A."/>
            <person name="An P."/>
            <person name="Anderson E."/>
            <person name="Anderson S."/>
            <person name="Arachi H."/>
            <person name="Azer M."/>
            <person name="Bachantsang P."/>
            <person name="Barry A."/>
            <person name="Bayul T."/>
            <person name="Berlin A."/>
            <person name="Bessette D."/>
            <person name="Bloom T."/>
            <person name="Blye J."/>
            <person name="Boguslavskiy L."/>
            <person name="Bonnet C."/>
            <person name="Boukhgalter B."/>
            <person name="Bourzgui I."/>
            <person name="Brown A."/>
            <person name="Cahill P."/>
            <person name="Channer S."/>
            <person name="Cheshatsang Y."/>
            <person name="Chuda L."/>
            <person name="Citroen M."/>
            <person name="Collymore A."/>
            <person name="Cooke P."/>
            <person name="Costello M."/>
            <person name="D'Aco K."/>
            <person name="Daza R."/>
            <person name="De Haan G."/>
            <person name="DeGray S."/>
            <person name="DeMaso C."/>
            <person name="Dhargay N."/>
            <person name="Dooley K."/>
            <person name="Dooley E."/>
            <person name="Doricent M."/>
            <person name="Dorje P."/>
            <person name="Dorjee K."/>
            <person name="Dupes A."/>
            <person name="Elong R."/>
            <person name="Falk J."/>
            <person name="Farina A."/>
            <person name="Faro S."/>
            <person name="Ferguson D."/>
            <person name="Fisher S."/>
            <person name="Foley C.D."/>
            <person name="Franke A."/>
            <person name="Friedrich D."/>
            <person name="Gadbois L."/>
            <person name="Gearin G."/>
            <person name="Gearin C.R."/>
            <person name="Giannoukos G."/>
            <person name="Goode T."/>
            <person name="Graham J."/>
            <person name="Grandbois E."/>
            <person name="Grewal S."/>
            <person name="Gyaltsen K."/>
            <person name="Hafez N."/>
            <person name="Hagos B."/>
            <person name="Hall J."/>
            <person name="Henson C."/>
            <person name="Hollinger A."/>
            <person name="Honan T."/>
            <person name="Huard M.D."/>
            <person name="Hughes L."/>
            <person name="Hurhula B."/>
            <person name="Husby M.E."/>
            <person name="Kamat A."/>
            <person name="Kanga B."/>
            <person name="Kashin S."/>
            <person name="Khazanovich D."/>
            <person name="Kisner P."/>
            <person name="Lance K."/>
            <person name="Lara M."/>
            <person name="Lee W."/>
            <person name="Lennon N."/>
            <person name="Letendre F."/>
            <person name="LeVine R."/>
            <person name="Lipovsky A."/>
            <person name="Liu X."/>
            <person name="Liu J."/>
            <person name="Liu S."/>
            <person name="Lokyitsang T."/>
            <person name="Lokyitsang Y."/>
            <person name="Lubonja R."/>
            <person name="Lui A."/>
            <person name="MacDonald P."/>
            <person name="Magnisalis V."/>
            <person name="Maru K."/>
            <person name="Matthews C."/>
            <person name="McCusker W."/>
            <person name="McDonough S."/>
            <person name="Mehta T."/>
            <person name="Meldrim J."/>
            <person name="Meneus L."/>
            <person name="Mihai O."/>
            <person name="Mihalev A."/>
            <person name="Mihova T."/>
            <person name="Mittelman R."/>
            <person name="Mlenga V."/>
            <person name="Montmayeur A."/>
            <person name="Mulrain L."/>
            <person name="Navidi A."/>
            <person name="Naylor J."/>
            <person name="Negash T."/>
            <person name="Nguyen T."/>
            <person name="Nguyen N."/>
            <person name="Nicol R."/>
            <person name="Norbu C."/>
            <person name="Norbu N."/>
            <person name="Novod N."/>
            <person name="O'Neill B."/>
            <person name="Osman S."/>
            <person name="Markiewicz E."/>
            <person name="Oyono O.L."/>
            <person name="Patti C."/>
            <person name="Phunkhang P."/>
            <person name="Pierre F."/>
            <person name="Priest M."/>
            <person name="Raghuraman S."/>
            <person name="Rege F."/>
            <person name="Reyes R."/>
            <person name="Rise C."/>
            <person name="Rogov P."/>
            <person name="Ross K."/>
            <person name="Ryan E."/>
            <person name="Settipalli S."/>
            <person name="Shea T."/>
            <person name="Sherpa N."/>
            <person name="Shi L."/>
            <person name="Shih D."/>
            <person name="Sparrow T."/>
            <person name="Spaulding J."/>
            <person name="Stalker J."/>
            <person name="Stange-Thomann N."/>
            <person name="Stavropoulos S."/>
            <person name="Stone C."/>
            <person name="Strader C."/>
            <person name="Tesfaye S."/>
            <person name="Thomson T."/>
            <person name="Thoulutsang Y."/>
            <person name="Thoulutsang D."/>
            <person name="Topham K."/>
            <person name="Topping I."/>
            <person name="Tsamla T."/>
            <person name="Vassiliev H."/>
            <person name="Vo A."/>
            <person name="Wangchuk T."/>
            <person name="Wangdi T."/>
            <person name="Weiand M."/>
            <person name="Wilkinson J."/>
            <person name="Wilson A."/>
            <person name="Yadav S."/>
            <person name="Young G."/>
            <person name="Yu Q."/>
            <person name="Zembek L."/>
            <person name="Zhong D."/>
            <person name="Zimmer A."/>
            <person name="Zwirko Z."/>
            <person name="Jaffe D.B."/>
            <person name="Alvarez P."/>
            <person name="Brockman W."/>
            <person name="Butler J."/>
            <person name="Chin C."/>
            <person name="Gnerre S."/>
            <person name="Grabherr M."/>
            <person name="Kleber M."/>
            <person name="Mauceli E."/>
            <person name="MacCallum I."/>
        </authorList>
    </citation>
    <scope>NUCLEOTIDE SEQUENCE [LARGE SCALE GENOMIC DNA]</scope>
    <source>
        <strain evidence="2">Tucson 15287-2541.00</strain>
    </source>
</reference>
<dbReference type="Proteomes" id="UP000001070">
    <property type="component" value="Unassembled WGS sequence"/>
</dbReference>
<evidence type="ECO:0000313" key="2">
    <source>
        <dbReference type="Proteomes" id="UP000001070"/>
    </source>
</evidence>
<dbReference type="eggNOG" id="ENOG502SAWT">
    <property type="taxonomic scope" value="Eukaryota"/>
</dbReference>
<sequence>MPQEAISSLKLTSPYNSVVHQDKSRLHTALHCTALPVIQLKPKIRDSLASTKVGRSQLQTGIFILFYFVLFSRTRHLGNESRLLVDMTTTFVASQAKIVYGAHINTRIVATTKSADECRDYRYMILAIMCITCVQARPQRNLQHVAVLENAAWEQTLPQQLQNPFYKTPRVRDALARSSWFGPGEQVVLERQAEKIPRMEIYNVLSHAGLIPRRKYF</sequence>
<evidence type="ECO:0000313" key="1">
    <source>
        <dbReference type="EMBL" id="EDW03617.1"/>
    </source>
</evidence>
<keyword evidence="2" id="KW-1185">Reference proteome</keyword>
<dbReference type="OrthoDB" id="7674957at2759"/>
<dbReference type="InParanoid" id="B4JE97"/>
<organism evidence="2">
    <name type="scientific">Drosophila grimshawi</name>
    <name type="common">Hawaiian fruit fly</name>
    <name type="synonym">Idiomyia grimshawi</name>
    <dbReference type="NCBI Taxonomy" id="7222"/>
    <lineage>
        <taxon>Eukaryota</taxon>
        <taxon>Metazoa</taxon>
        <taxon>Ecdysozoa</taxon>
        <taxon>Arthropoda</taxon>
        <taxon>Hexapoda</taxon>
        <taxon>Insecta</taxon>
        <taxon>Pterygota</taxon>
        <taxon>Neoptera</taxon>
        <taxon>Endopterygota</taxon>
        <taxon>Diptera</taxon>
        <taxon>Brachycera</taxon>
        <taxon>Muscomorpha</taxon>
        <taxon>Ephydroidea</taxon>
        <taxon>Drosophilidae</taxon>
        <taxon>Drosophila</taxon>
        <taxon>Hawaiian Drosophila</taxon>
    </lineage>
</organism>
<proteinExistence type="predicted"/>
<name>B4JE97_DROGR</name>
<dbReference type="AlphaFoldDB" id="B4JE97"/>
<dbReference type="EMBL" id="CH916368">
    <property type="protein sequence ID" value="EDW03617.1"/>
    <property type="molecule type" value="Genomic_DNA"/>
</dbReference>
<dbReference type="HOGENOM" id="CLU_1273427_0_0_1"/>
<accession>B4JE97</accession>
<gene>
    <name evidence="1" type="primary">Dgri\GH10407</name>
    <name evidence="1" type="ORF">Dgri_GH10407</name>
</gene>
<protein>
    <submittedName>
        <fullName evidence="1">GH10407</fullName>
    </submittedName>
</protein>